<feature type="compositionally biased region" description="Basic and acidic residues" evidence="3">
    <location>
        <begin position="628"/>
        <end position="668"/>
    </location>
</feature>
<dbReference type="GO" id="GO:0008270">
    <property type="term" value="F:zinc ion binding"/>
    <property type="evidence" value="ECO:0007669"/>
    <property type="project" value="UniProtKB-KW"/>
</dbReference>
<feature type="region of interest" description="Disordered" evidence="3">
    <location>
        <begin position="1"/>
        <end position="51"/>
    </location>
</feature>
<dbReference type="Proteomes" id="UP000515129">
    <property type="component" value="Chromosome 3"/>
</dbReference>
<evidence type="ECO:0000256" key="3">
    <source>
        <dbReference type="SAM" id="MobiDB-lite"/>
    </source>
</evidence>
<dbReference type="InterPro" id="IPR036397">
    <property type="entry name" value="RNaseH_sf"/>
</dbReference>
<keyword evidence="1" id="KW-0479">Metal-binding</keyword>
<dbReference type="SUPFAM" id="SSF57756">
    <property type="entry name" value="Retrovirus zinc finger-like domains"/>
    <property type="match status" value="1"/>
</dbReference>
<evidence type="ECO:0000259" key="4">
    <source>
        <dbReference type="PROSITE" id="PS50158"/>
    </source>
</evidence>
<accession>A0A6P6KMN2</accession>
<dbReference type="InterPro" id="IPR040676">
    <property type="entry name" value="DUF5641"/>
</dbReference>
<dbReference type="KEGG" id="caua:113053086"/>
<dbReference type="Gene3D" id="3.10.10.10">
    <property type="entry name" value="HIV Type 1 Reverse Transcriptase, subunit A, domain 1"/>
    <property type="match status" value="1"/>
</dbReference>
<name>A0A6P6KMN2_CARAU</name>
<dbReference type="InterPro" id="IPR008042">
    <property type="entry name" value="Retrotrans_Pao"/>
</dbReference>
<dbReference type="InterPro" id="IPR043502">
    <property type="entry name" value="DNA/RNA_pol_sf"/>
</dbReference>
<dbReference type="CDD" id="cd01644">
    <property type="entry name" value="RT_pepA17"/>
    <property type="match status" value="1"/>
</dbReference>
<dbReference type="GeneID" id="113053086"/>
<sequence>MSEPSHTSSRKQVSAGKNVEQQCIDIQPQATKGTRAEDHTSSQEPRRSQRVRKLTEKGQELYSEQIRRFAHSFTVRYEEWKAIAKDAKRALSGQCSNNLLHEYISKVSVASKNLNIAYEELRHIDNPDQDTRRRIDTCDAVTRKIIQSAKDRLETADNGGGNEEQGHRATSSIFKSVASDKISVRSQFTKSSHAQGSSRHSSQISASRQDAAAEVAANEATLEVLLEQECCIEELEKLEAEAAERQKVLEAKRRQLERLETVKKLKAAKARQRVYDQSQCSDEEISSLLHQSVCIKEREEVKHENNLLQHHSSPQDWGHSKQDDSTAALVRALAESISAGRLPIPEPTIFSGDPLRFNDWKVSFQTLIDRKNIPTEEKIYYLRKYVSGPAKKAIESYFLLGSESAYHAAWRILEERYGNPFLIAKAFRDKLEGWPKISSKSSIELQEFADFLRSCEAAMTQIRGLNVLNDCNENQKLLAKLPDWLTSRWNRKVIEVEEESHTFPSFQQFVEFLTREAKIANNPITSFHALKPAEDKQIKVLKNRAVGAKVLATNSDEKASSTSCFFCEKSGHSLHKCWKFMDKTISERIKFVQGMKLCFGCLKPGHRSKECENRKICDTCEKGHPTCLHDNRSKERGRSTRIGREMERDKSREETTDRSQEKMTRTPREVTSNRVIQNVKSTHTSSVIPVWLSTTSKPNHEVLVYALLDTQSDTTFILEETAKVLHTKDEPVQLKLSTMTSRNTVVPSRKLTGLQIRGFYSDKIISLPVTYSREFIPANRDHIPTPETAKSWSHLEHIADEIAPLQSCDVGLLIGYNCPQALVPRQVVAGEESEPFAQRTDLGWSIVGYGNPCLDFGDAFGTSHQVIVQQVISVLPNLPSEVHYVCKTQIKEVILPTDVIKVLESDFAERASEDEHLSQEDLQFMSIMESGIRLKDDGHYEMPLPFKKVRPNLPDNKICGIHRLRCLEKKLKGNEQYYKDYKAFMDETIAHGYAELVPEEDISKTPVWYIPHHGVYHPQKPGKIRVVFDCSVRFQGTSLNDHLLTGPELTNTLVGVLCRFRKGCVAVMCDIEQMFHQFHVKKEDQDYLRFLWWKDGDLKAQPSIYRMKVHLFGAASSPGCANYGLKHLAAQGQERFREETIRFIQRNFYVDDGLTSVESEDQAIQLVKEARELCCTGKLRLHKFISNSREVLATIPEEECAKAVKDLTMMLGEPLMERALGVQWCVTSDELQFRVVVKEYPLTRRGVLSTVASVYDPLGFVAPFILVGKQILQQMCRDKLSWDDPLSDDLRPLWESWVQDLKNLAEVRVQRCYLPSGFKVQHYELHHFSDASVSGYGESSYLRAVSTSGEVHCSLVMGKSRVAPTKVMTIPRLELSAAVVAVRTSDMLKKELEIDCQQECFWTDSKVVLGYISNEARRFHVFVANRVERIKLSTEAGQWRYVASEDNPADHASRGATAKQLKDSNWFTGPDFLWQKELPTGVVMVGEIESNDPEVKKAQVHDTQAKEARILLERLHKFSDWARLVKAVARLKRRAKEIKDLKPKSCEASSLEERKEAELTIIKMVQEATLFQEIQRLKHHKETNLKDKANQLHKLCPFLDDQGVIRVGGRLAHAALHPHVRHPAILPRDSHVSALLIKHYHERVYHQGRGMTINELRANGIWILGCSKLVSSHIHKCTSCRKFRRCTEQQRMAYLPEERMETTAPFTYCGMDCFGPFHIKEGRKELKRYGLLLTCMCSRGVHIEALDDLTSDAFINALRSFIAIRGSVRQIRCDQGTNFVGARRELIEALKQMDQEELKDLGCEFVMNTPASSHMGGVWERQIRTIRSVLASILQQSSRQLDSSSLRTFLYEAMAVVNSRPLTTDHLNDSTSPEPLTPNHILTMKSTIILPPPGKFVKEDLYLRKRWRRVQLLTNNFWVRWRKEYLLNLQHRQKWTKNRRNAKVGDIVLLQDAATPRNQWKLARVIEVYPGSDERVRRLKLLISDSSLDGRGKRTSKPVYLERPIQKTVTLVEAD</sequence>
<feature type="domain" description="Integrase catalytic" evidence="5">
    <location>
        <begin position="1701"/>
        <end position="1881"/>
    </location>
</feature>
<dbReference type="GO" id="GO:0015074">
    <property type="term" value="P:DNA integration"/>
    <property type="evidence" value="ECO:0007669"/>
    <property type="project" value="InterPro"/>
</dbReference>
<dbReference type="Pfam" id="PF03564">
    <property type="entry name" value="DUF1759"/>
    <property type="match status" value="1"/>
</dbReference>
<dbReference type="InterPro" id="IPR043128">
    <property type="entry name" value="Rev_trsase/Diguanyl_cyclase"/>
</dbReference>
<feature type="domain" description="CCHC-type" evidence="4">
    <location>
        <begin position="598"/>
        <end position="613"/>
    </location>
</feature>
<dbReference type="PANTHER" id="PTHR47331">
    <property type="entry name" value="PHD-TYPE DOMAIN-CONTAINING PROTEIN"/>
    <property type="match status" value="1"/>
</dbReference>
<dbReference type="SMART" id="SM00343">
    <property type="entry name" value="ZnF_C2HC"/>
    <property type="match status" value="2"/>
</dbReference>
<proteinExistence type="predicted"/>
<evidence type="ECO:0000259" key="5">
    <source>
        <dbReference type="PROSITE" id="PS50994"/>
    </source>
</evidence>
<feature type="region of interest" description="Disordered" evidence="3">
    <location>
        <begin position="151"/>
        <end position="172"/>
    </location>
</feature>
<dbReference type="Gene3D" id="3.30.70.270">
    <property type="match status" value="1"/>
</dbReference>
<evidence type="ECO:0000256" key="2">
    <source>
        <dbReference type="SAM" id="Coils"/>
    </source>
</evidence>
<dbReference type="OrthoDB" id="8046937at2759"/>
<dbReference type="InterPro" id="IPR001584">
    <property type="entry name" value="Integrase_cat-core"/>
</dbReference>
<reference evidence="7" key="1">
    <citation type="submission" date="2025-08" db="UniProtKB">
        <authorList>
            <consortium name="RefSeq"/>
        </authorList>
    </citation>
    <scope>IDENTIFICATION</scope>
    <source>
        <strain evidence="7">Wakin</strain>
        <tissue evidence="7">Muscle</tissue>
    </source>
</reference>
<dbReference type="PROSITE" id="PS50158">
    <property type="entry name" value="ZF_CCHC"/>
    <property type="match status" value="1"/>
</dbReference>
<feature type="compositionally biased region" description="Basic and acidic residues" evidence="3">
    <location>
        <begin position="34"/>
        <end position="51"/>
    </location>
</feature>
<evidence type="ECO:0000313" key="7">
    <source>
        <dbReference type="RefSeq" id="XP_026073550.1"/>
    </source>
</evidence>
<keyword evidence="1" id="KW-0863">Zinc-finger</keyword>
<dbReference type="Pfam" id="PF18701">
    <property type="entry name" value="DUF5641"/>
    <property type="match status" value="1"/>
</dbReference>
<dbReference type="Gene3D" id="3.30.420.10">
    <property type="entry name" value="Ribonuclease H-like superfamily/Ribonuclease H"/>
    <property type="match status" value="1"/>
</dbReference>
<keyword evidence="6" id="KW-1185">Reference proteome</keyword>
<dbReference type="RefSeq" id="XP_026073550.1">
    <property type="nucleotide sequence ID" value="XM_026217765.1"/>
</dbReference>
<dbReference type="InterPro" id="IPR036875">
    <property type="entry name" value="Znf_CCHC_sf"/>
</dbReference>
<feature type="region of interest" description="Disordered" evidence="3">
    <location>
        <begin position="185"/>
        <end position="210"/>
    </location>
</feature>
<organism evidence="6 7">
    <name type="scientific">Carassius auratus</name>
    <name type="common">Goldfish</name>
    <dbReference type="NCBI Taxonomy" id="7957"/>
    <lineage>
        <taxon>Eukaryota</taxon>
        <taxon>Metazoa</taxon>
        <taxon>Chordata</taxon>
        <taxon>Craniata</taxon>
        <taxon>Vertebrata</taxon>
        <taxon>Euteleostomi</taxon>
        <taxon>Actinopterygii</taxon>
        <taxon>Neopterygii</taxon>
        <taxon>Teleostei</taxon>
        <taxon>Ostariophysi</taxon>
        <taxon>Cypriniformes</taxon>
        <taxon>Cyprinidae</taxon>
        <taxon>Cyprininae</taxon>
        <taxon>Carassius</taxon>
    </lineage>
</organism>
<evidence type="ECO:0000313" key="6">
    <source>
        <dbReference type="Proteomes" id="UP000515129"/>
    </source>
</evidence>
<dbReference type="InterPro" id="IPR005312">
    <property type="entry name" value="DUF1759"/>
</dbReference>
<dbReference type="SUPFAM" id="SSF56672">
    <property type="entry name" value="DNA/RNA polymerases"/>
    <property type="match status" value="1"/>
</dbReference>
<feature type="region of interest" description="Disordered" evidence="3">
    <location>
        <begin position="628"/>
        <end position="671"/>
    </location>
</feature>
<feature type="compositionally biased region" description="Low complexity" evidence="3">
    <location>
        <begin position="191"/>
        <end position="210"/>
    </location>
</feature>
<feature type="coiled-coil region" evidence="2">
    <location>
        <begin position="232"/>
        <end position="269"/>
    </location>
</feature>
<dbReference type="InterPro" id="IPR001878">
    <property type="entry name" value="Znf_CCHC"/>
</dbReference>
<feature type="compositionally biased region" description="Polar residues" evidence="3">
    <location>
        <begin position="1"/>
        <end position="12"/>
    </location>
</feature>
<dbReference type="InterPro" id="IPR012337">
    <property type="entry name" value="RNaseH-like_sf"/>
</dbReference>
<dbReference type="Gene3D" id="4.10.60.10">
    <property type="entry name" value="Zinc finger, CCHC-type"/>
    <property type="match status" value="1"/>
</dbReference>
<gene>
    <name evidence="7" type="primary">LOC113053086</name>
</gene>
<dbReference type="PANTHER" id="PTHR47331:SF5">
    <property type="entry name" value="RIBONUCLEASE H"/>
    <property type="match status" value="1"/>
</dbReference>
<evidence type="ECO:0000256" key="1">
    <source>
        <dbReference type="PROSITE-ProRule" id="PRU00047"/>
    </source>
</evidence>
<dbReference type="GO" id="GO:0003676">
    <property type="term" value="F:nucleic acid binding"/>
    <property type="evidence" value="ECO:0007669"/>
    <property type="project" value="InterPro"/>
</dbReference>
<keyword evidence="2" id="KW-0175">Coiled coil</keyword>
<keyword evidence="1" id="KW-0862">Zinc</keyword>
<dbReference type="SUPFAM" id="SSF53098">
    <property type="entry name" value="Ribonuclease H-like"/>
    <property type="match status" value="1"/>
</dbReference>
<dbReference type="PROSITE" id="PS50994">
    <property type="entry name" value="INTEGRASE"/>
    <property type="match status" value="1"/>
</dbReference>
<protein>
    <submittedName>
        <fullName evidence="7">Uncharacterized protein LOC113053086</fullName>
    </submittedName>
</protein>
<dbReference type="Pfam" id="PF05380">
    <property type="entry name" value="Peptidase_A17"/>
    <property type="match status" value="1"/>
</dbReference>